<dbReference type="AlphaFoldDB" id="A0A7M7JIS2"/>
<dbReference type="Proteomes" id="UP000594260">
    <property type="component" value="Unplaced"/>
</dbReference>
<evidence type="ECO:0000313" key="2">
    <source>
        <dbReference type="EnsemblMetazoa" id="XP_022652505"/>
    </source>
</evidence>
<keyword evidence="1" id="KW-0472">Membrane</keyword>
<organism evidence="2 3">
    <name type="scientific">Varroa destructor</name>
    <name type="common">Honeybee mite</name>
    <dbReference type="NCBI Taxonomy" id="109461"/>
    <lineage>
        <taxon>Eukaryota</taxon>
        <taxon>Metazoa</taxon>
        <taxon>Ecdysozoa</taxon>
        <taxon>Arthropoda</taxon>
        <taxon>Chelicerata</taxon>
        <taxon>Arachnida</taxon>
        <taxon>Acari</taxon>
        <taxon>Parasitiformes</taxon>
        <taxon>Mesostigmata</taxon>
        <taxon>Gamasina</taxon>
        <taxon>Dermanyssoidea</taxon>
        <taxon>Varroidae</taxon>
        <taxon>Varroa</taxon>
    </lineage>
</organism>
<accession>A0A7M7JIS2</accession>
<keyword evidence="1" id="KW-1133">Transmembrane helix</keyword>
<reference evidence="2" key="1">
    <citation type="submission" date="2021-01" db="UniProtKB">
        <authorList>
            <consortium name="EnsemblMetazoa"/>
        </authorList>
    </citation>
    <scope>IDENTIFICATION</scope>
</reference>
<dbReference type="RefSeq" id="XP_022652505.1">
    <property type="nucleotide sequence ID" value="XM_022796770.1"/>
</dbReference>
<name>A0A7M7JIS2_VARDE</name>
<feature type="transmembrane region" description="Helical" evidence="1">
    <location>
        <begin position="51"/>
        <end position="76"/>
    </location>
</feature>
<evidence type="ECO:0000313" key="3">
    <source>
        <dbReference type="Proteomes" id="UP000594260"/>
    </source>
</evidence>
<dbReference type="KEGG" id="vde:111246718"/>
<dbReference type="EnsemblMetazoa" id="XM_022796770">
    <property type="protein sequence ID" value="XP_022652505"/>
    <property type="gene ID" value="LOC111246718"/>
</dbReference>
<sequence>MFMMAFSLKQWDSTTNSSELQRAESNESLNVVEDPISPRVSTITEPSSRRILTCGIMCGAAVVLLLVVSTFAILYVTRGDRQRIQIRNFKSVIDSTLAQSRTKASEVHEKFYTRPDNISKTLDRQPLVNVTMDESHAQVLEATTQTESAIKHIMPSHKNQKINLFFTRSTIFTFDLKCLLLKNAASKKTEYSALQYKIVGRVPMAARILIYEQSEYLFLEFGCTPNLNATINWPLETNIKIALLRPDNSVFSKLINGFETIGSCVDPHSRSSEVENWSYFIPTVRSFSMDKSGQIRFLFEIVPFEQKS</sequence>
<evidence type="ECO:0000256" key="1">
    <source>
        <dbReference type="SAM" id="Phobius"/>
    </source>
</evidence>
<protein>
    <submittedName>
        <fullName evidence="2">Uncharacterized protein</fullName>
    </submittedName>
</protein>
<dbReference type="GeneID" id="111246718"/>
<proteinExistence type="predicted"/>
<keyword evidence="1" id="KW-0812">Transmembrane</keyword>
<keyword evidence="3" id="KW-1185">Reference proteome</keyword>
<dbReference type="InParanoid" id="A0A7M7JIS2"/>